<organism evidence="2 3">
    <name type="scientific">Thiocapsa imhoffii</name>
    <dbReference type="NCBI Taxonomy" id="382777"/>
    <lineage>
        <taxon>Bacteria</taxon>
        <taxon>Pseudomonadati</taxon>
        <taxon>Pseudomonadota</taxon>
        <taxon>Gammaproteobacteria</taxon>
        <taxon>Chromatiales</taxon>
        <taxon>Chromatiaceae</taxon>
        <taxon>Thiocapsa</taxon>
    </lineage>
</organism>
<dbReference type="Proteomes" id="UP001138802">
    <property type="component" value="Unassembled WGS sequence"/>
</dbReference>
<gene>
    <name evidence="2" type="ORF">CKO25_16135</name>
</gene>
<feature type="transmembrane region" description="Helical" evidence="1">
    <location>
        <begin position="36"/>
        <end position="56"/>
    </location>
</feature>
<evidence type="ECO:0000313" key="2">
    <source>
        <dbReference type="EMBL" id="MBK1646146.1"/>
    </source>
</evidence>
<dbReference type="EMBL" id="NRSD01000020">
    <property type="protein sequence ID" value="MBK1646146.1"/>
    <property type="molecule type" value="Genomic_DNA"/>
</dbReference>
<dbReference type="NCBIfam" id="NF041949">
    <property type="entry name" value="THIVI_2564_fam"/>
    <property type="match status" value="1"/>
</dbReference>
<evidence type="ECO:0000256" key="1">
    <source>
        <dbReference type="SAM" id="Phobius"/>
    </source>
</evidence>
<keyword evidence="1" id="KW-0472">Membrane</keyword>
<keyword evidence="1" id="KW-0812">Transmembrane</keyword>
<keyword evidence="1" id="KW-1133">Transmembrane helix</keyword>
<reference evidence="2 3" key="1">
    <citation type="journal article" date="2020" name="Microorganisms">
        <title>Osmotic Adaptation and Compatible Solute Biosynthesis of Phototrophic Bacteria as Revealed from Genome Analyses.</title>
        <authorList>
            <person name="Imhoff J.F."/>
            <person name="Rahn T."/>
            <person name="Kunzel S."/>
            <person name="Keller A."/>
            <person name="Neulinger S.C."/>
        </authorList>
    </citation>
    <scope>NUCLEOTIDE SEQUENCE [LARGE SCALE GENOMIC DNA]</scope>
    <source>
        <strain evidence="2 3">DSM 21303</strain>
    </source>
</reference>
<sequence>MPLITLIITLVVVGLILWLINNYIPMDRKIKTILNVVVVIVVILWLLSVFGVLGSLSSVQIG</sequence>
<dbReference type="InterPro" id="IPR049641">
    <property type="entry name" value="THIVI_2564-like"/>
</dbReference>
<protein>
    <submittedName>
        <fullName evidence="2">Uncharacterized protein</fullName>
    </submittedName>
</protein>
<dbReference type="AlphaFoldDB" id="A0A9X1BAM4"/>
<evidence type="ECO:0000313" key="3">
    <source>
        <dbReference type="Proteomes" id="UP001138802"/>
    </source>
</evidence>
<proteinExistence type="predicted"/>
<comment type="caution">
    <text evidence="2">The sequence shown here is derived from an EMBL/GenBank/DDBJ whole genome shotgun (WGS) entry which is preliminary data.</text>
</comment>
<accession>A0A9X1BAM4</accession>
<name>A0A9X1BAM4_9GAMM</name>
<feature type="transmembrane region" description="Helical" evidence="1">
    <location>
        <begin position="6"/>
        <end position="24"/>
    </location>
</feature>
<keyword evidence="3" id="KW-1185">Reference proteome</keyword>
<dbReference type="RefSeq" id="WP_200388959.1">
    <property type="nucleotide sequence ID" value="NZ_NRSD01000020.1"/>
</dbReference>